<dbReference type="InterPro" id="IPR037165">
    <property type="entry name" value="AldOxase/xan_DH_Mopterin-bd_sf"/>
</dbReference>
<dbReference type="Pfam" id="PF02738">
    <property type="entry name" value="MoCoBD_1"/>
    <property type="match status" value="1"/>
</dbReference>
<gene>
    <name evidence="2" type="ORF">ENO47_07665</name>
</gene>
<dbReference type="InterPro" id="IPR012368">
    <property type="entry name" value="OxRdtase_Mopterin-bd_su_IorB"/>
</dbReference>
<dbReference type="Gene3D" id="3.90.1170.50">
    <property type="entry name" value="Aldehyde oxidase/xanthine dehydrogenase, a/b hammerhead"/>
    <property type="match status" value="1"/>
</dbReference>
<dbReference type="InterPro" id="IPR046867">
    <property type="entry name" value="AldOxase/xan_DH_MoCoBD2"/>
</dbReference>
<reference evidence="2" key="1">
    <citation type="journal article" date="2020" name="mSystems">
        <title>Genome- and Community-Level Interaction Insights into Carbon Utilization and Element Cycling Functions of Hydrothermarchaeota in Hydrothermal Sediment.</title>
        <authorList>
            <person name="Zhou Z."/>
            <person name="Liu Y."/>
            <person name="Xu W."/>
            <person name="Pan J."/>
            <person name="Luo Z.H."/>
            <person name="Li M."/>
        </authorList>
    </citation>
    <scope>NUCLEOTIDE SEQUENCE [LARGE SCALE GENOMIC DNA]</scope>
    <source>
        <strain evidence="2">SpSt-132</strain>
    </source>
</reference>
<feature type="domain" description="Aldehyde oxidase/xanthine dehydrogenase a/b hammerhead" evidence="1">
    <location>
        <begin position="199"/>
        <end position="277"/>
    </location>
</feature>
<proteinExistence type="predicted"/>
<comment type="caution">
    <text evidence="2">The sequence shown here is derived from an EMBL/GenBank/DDBJ whole genome shotgun (WGS) entry which is preliminary data.</text>
</comment>
<evidence type="ECO:0000313" key="2">
    <source>
        <dbReference type="EMBL" id="HEW46522.1"/>
    </source>
</evidence>
<dbReference type="PIRSF" id="PIRSF036389">
    <property type="entry name" value="IOR_B"/>
    <property type="match status" value="1"/>
</dbReference>
<organism evidence="2">
    <name type="scientific">Hydrogenobacter sp</name>
    <dbReference type="NCBI Taxonomy" id="2152829"/>
    <lineage>
        <taxon>Bacteria</taxon>
        <taxon>Pseudomonadati</taxon>
        <taxon>Aquificota</taxon>
        <taxon>Aquificia</taxon>
        <taxon>Aquificales</taxon>
        <taxon>Aquificaceae</taxon>
        <taxon>Hydrogenobacter</taxon>
    </lineage>
</organism>
<name>A0A7C2V5X6_9AQUI</name>
<dbReference type="InterPro" id="IPR008274">
    <property type="entry name" value="AldOxase/xan_DH_MoCoBD1"/>
</dbReference>
<dbReference type="GO" id="GO:0016491">
    <property type="term" value="F:oxidoreductase activity"/>
    <property type="evidence" value="ECO:0007669"/>
    <property type="project" value="InterPro"/>
</dbReference>
<dbReference type="Gene3D" id="3.30.365.10">
    <property type="entry name" value="Aldehyde oxidase/xanthine dehydrogenase, molybdopterin binding domain"/>
    <property type="match status" value="4"/>
</dbReference>
<sequence length="685" mass="76379">MITRRDVIKAGGLTLCVMLTPEGYKVLKAQELPKRYAPNLWINISRDNYLTVYVNKSEMGQGVYTGLAMLVAEELDFPWERVRVRPAPAGRAYVDPKMGIQLTGGSTSVRNMYEVLRLAGASMREMIVASASKSLKVPREKIKAKNGFIMVEGKSYPYGDFADLAIKEPIPPKPRLKEPKEFIYIGKSVSRVDVPEKVEGSAVFGIDSFLEGMVYAVVERPPYFGARPLKIDASPAKRLPEVIDVFPISTGVAVCGESFWACQKARQSLRVEWSESFVKGWEDKDFERYFLQKLKDKGEVVKVNGSPQKVFEESPIKVEETYIQPYLYHATMEPMACLAWVKEDECIVYAPIQSQTWALEAAKRISGLPESKIKIITTYLGGGFGRKANVEFVAEALEISKRLKRPVKLIYTREDDIRSGYFRPYSITHIKASADKNGNLNSLTFKIAVQPLLGGNASVEGVANTPYQIPNLHVERIDMELPVSVWFWRSVGSTHNAFSLETMIDRIAYQIRQDPAELRLRLLKHNPVAYRVVQTAMEKSGWGKKRNLGIAYHYSFGSHACHVAEVSLEKGKVKVHRVVAVIDVGPITVHPDLIKSQVEGAIMMGLSMALKEGVSFKGGGVANTNFNGYEILRMDEAPKVEVYILNSKREMGGVGEPGLPPIAPAVANALLWAYGIKVNRLPIKV</sequence>
<dbReference type="SUPFAM" id="SSF56003">
    <property type="entry name" value="Molybdenum cofactor-binding domain"/>
    <property type="match status" value="2"/>
</dbReference>
<accession>A0A7C2V5X6</accession>
<protein>
    <submittedName>
        <fullName evidence="2">Xanthine dehydrogenase family protein molybdopterin-binding subunit</fullName>
    </submittedName>
</protein>
<evidence type="ECO:0000259" key="1">
    <source>
        <dbReference type="SMART" id="SM01008"/>
    </source>
</evidence>
<dbReference type="InterPro" id="IPR000674">
    <property type="entry name" value="Ald_Oxase/Xan_DH_a/b"/>
</dbReference>
<dbReference type="PANTHER" id="PTHR47495">
    <property type="entry name" value="ALDEHYDE DEHYDROGENASE"/>
    <property type="match status" value="1"/>
</dbReference>
<dbReference type="EMBL" id="DSFP01000067">
    <property type="protein sequence ID" value="HEW46522.1"/>
    <property type="molecule type" value="Genomic_DNA"/>
</dbReference>
<dbReference type="AlphaFoldDB" id="A0A7C2V5X6"/>
<dbReference type="InterPro" id="IPR052516">
    <property type="entry name" value="N-heterocyclic_Hydroxylase"/>
</dbReference>
<dbReference type="Pfam" id="PF20256">
    <property type="entry name" value="MoCoBD_2"/>
    <property type="match status" value="2"/>
</dbReference>
<dbReference type="PANTHER" id="PTHR47495:SF2">
    <property type="entry name" value="ALDEHYDE DEHYDROGENASE"/>
    <property type="match status" value="1"/>
</dbReference>
<dbReference type="SMART" id="SM01008">
    <property type="entry name" value="Ald_Xan_dh_C"/>
    <property type="match status" value="1"/>
</dbReference>